<comment type="caution">
    <text evidence="2">The sequence shown here is derived from an EMBL/GenBank/DDBJ whole genome shotgun (WGS) entry which is preliminary data.</text>
</comment>
<protein>
    <submittedName>
        <fullName evidence="2">Uncharacterized protein</fullName>
    </submittedName>
</protein>
<evidence type="ECO:0000313" key="3">
    <source>
        <dbReference type="Proteomes" id="UP000887226"/>
    </source>
</evidence>
<keyword evidence="1" id="KW-0812">Transmembrane</keyword>
<keyword evidence="1" id="KW-1133">Transmembrane helix</keyword>
<keyword evidence="3" id="KW-1185">Reference proteome</keyword>
<name>A0A9P7Z2L0_9HELO</name>
<feature type="transmembrane region" description="Helical" evidence="1">
    <location>
        <begin position="41"/>
        <end position="68"/>
    </location>
</feature>
<organism evidence="2 3">
    <name type="scientific">Calycina marina</name>
    <dbReference type="NCBI Taxonomy" id="1763456"/>
    <lineage>
        <taxon>Eukaryota</taxon>
        <taxon>Fungi</taxon>
        <taxon>Dikarya</taxon>
        <taxon>Ascomycota</taxon>
        <taxon>Pezizomycotina</taxon>
        <taxon>Leotiomycetes</taxon>
        <taxon>Helotiales</taxon>
        <taxon>Pezizellaceae</taxon>
        <taxon>Calycina</taxon>
    </lineage>
</organism>
<feature type="transmembrane region" description="Helical" evidence="1">
    <location>
        <begin position="7"/>
        <end position="29"/>
    </location>
</feature>
<dbReference type="EMBL" id="MU253953">
    <property type="protein sequence ID" value="KAG9243753.1"/>
    <property type="molecule type" value="Genomic_DNA"/>
</dbReference>
<gene>
    <name evidence="2" type="ORF">BJ878DRAFT_422890</name>
</gene>
<keyword evidence="1" id="KW-0472">Membrane</keyword>
<dbReference type="OrthoDB" id="3900342at2759"/>
<sequence length="79" mass="8505">MEGPIGYVVNGFSYLYIVAFVIFCFPTAMPTSPQTMNYSSLVTGGLTVFVTGSGFGDGVTMLVLNWWISRKGTSSLCMS</sequence>
<evidence type="ECO:0000313" key="2">
    <source>
        <dbReference type="EMBL" id="KAG9243753.1"/>
    </source>
</evidence>
<dbReference type="AlphaFoldDB" id="A0A9P7Z2L0"/>
<reference evidence="2" key="1">
    <citation type="journal article" date="2021" name="IMA Fungus">
        <title>Genomic characterization of three marine fungi, including Emericellopsis atlantica sp. nov. with signatures of a generalist lifestyle and marine biomass degradation.</title>
        <authorList>
            <person name="Hagestad O.C."/>
            <person name="Hou L."/>
            <person name="Andersen J.H."/>
            <person name="Hansen E.H."/>
            <person name="Altermark B."/>
            <person name="Li C."/>
            <person name="Kuhnert E."/>
            <person name="Cox R.J."/>
            <person name="Crous P.W."/>
            <person name="Spatafora J.W."/>
            <person name="Lail K."/>
            <person name="Amirebrahimi M."/>
            <person name="Lipzen A."/>
            <person name="Pangilinan J."/>
            <person name="Andreopoulos W."/>
            <person name="Hayes R.D."/>
            <person name="Ng V."/>
            <person name="Grigoriev I.V."/>
            <person name="Jackson S.A."/>
            <person name="Sutton T.D.S."/>
            <person name="Dobson A.D.W."/>
            <person name="Rama T."/>
        </authorList>
    </citation>
    <scope>NUCLEOTIDE SEQUENCE</scope>
    <source>
        <strain evidence="2">TRa3180A</strain>
    </source>
</reference>
<proteinExistence type="predicted"/>
<dbReference type="Proteomes" id="UP000887226">
    <property type="component" value="Unassembled WGS sequence"/>
</dbReference>
<accession>A0A9P7Z2L0</accession>
<evidence type="ECO:0000256" key="1">
    <source>
        <dbReference type="SAM" id="Phobius"/>
    </source>
</evidence>